<organism evidence="1 2">
    <name type="scientific">Terrihabitans rhizophilus</name>
    <dbReference type="NCBI Taxonomy" id="3092662"/>
    <lineage>
        <taxon>Bacteria</taxon>
        <taxon>Pseudomonadati</taxon>
        <taxon>Pseudomonadota</taxon>
        <taxon>Alphaproteobacteria</taxon>
        <taxon>Hyphomicrobiales</taxon>
        <taxon>Terrihabitans</taxon>
    </lineage>
</organism>
<reference evidence="1 2" key="1">
    <citation type="submission" date="2023-11" db="EMBL/GenBank/DDBJ databases">
        <authorList>
            <person name="Bao R."/>
        </authorList>
    </citation>
    <scope>NUCLEOTIDE SEQUENCE [LARGE SCALE GENOMIC DNA]</scope>
    <source>
        <strain evidence="1 2">PJ23</strain>
    </source>
</reference>
<name>A0ABU4RRF7_9HYPH</name>
<sequence length="68" mass="7009">MRLLQRFVSMGKVRAGDAVKGASYISLYPNVNAALIAAQELSDAGLATISQNGSIKLTAEGASAAKEL</sequence>
<evidence type="ECO:0000313" key="2">
    <source>
        <dbReference type="Proteomes" id="UP001274321"/>
    </source>
</evidence>
<protein>
    <submittedName>
        <fullName evidence="1">Uncharacterized protein</fullName>
    </submittedName>
</protein>
<proteinExistence type="predicted"/>
<evidence type="ECO:0000313" key="1">
    <source>
        <dbReference type="EMBL" id="MDX6806748.1"/>
    </source>
</evidence>
<dbReference type="EMBL" id="JAXAFJ010000007">
    <property type="protein sequence ID" value="MDX6806748.1"/>
    <property type="molecule type" value="Genomic_DNA"/>
</dbReference>
<dbReference type="Proteomes" id="UP001274321">
    <property type="component" value="Unassembled WGS sequence"/>
</dbReference>
<keyword evidence="2" id="KW-1185">Reference proteome</keyword>
<dbReference type="RefSeq" id="WP_319844875.1">
    <property type="nucleotide sequence ID" value="NZ_JAXAFJ010000007.1"/>
</dbReference>
<gene>
    <name evidence="1" type="ORF">SCD90_11800</name>
</gene>
<comment type="caution">
    <text evidence="1">The sequence shown here is derived from an EMBL/GenBank/DDBJ whole genome shotgun (WGS) entry which is preliminary data.</text>
</comment>
<accession>A0ABU4RRF7</accession>